<dbReference type="CDD" id="cd07848">
    <property type="entry name" value="STKc_CDKL5"/>
    <property type="match status" value="1"/>
</dbReference>
<evidence type="ECO:0000256" key="6">
    <source>
        <dbReference type="ARBA" id="ARBA00022840"/>
    </source>
</evidence>
<dbReference type="InterPro" id="IPR050108">
    <property type="entry name" value="CDK"/>
</dbReference>
<dbReference type="GeneID" id="106600438"/>
<evidence type="ECO:0000256" key="5">
    <source>
        <dbReference type="ARBA" id="ARBA00022777"/>
    </source>
</evidence>
<proteinExistence type="inferred from homology"/>
<feature type="compositionally biased region" description="Basic and acidic residues" evidence="8">
    <location>
        <begin position="788"/>
        <end position="803"/>
    </location>
</feature>
<dbReference type="Gene3D" id="1.10.510.10">
    <property type="entry name" value="Transferase(Phosphotransferase) domain 1"/>
    <property type="match status" value="1"/>
</dbReference>
<keyword evidence="2" id="KW-0723">Serine/threonine-protein kinase</keyword>
<feature type="compositionally biased region" description="Polar residues" evidence="8">
    <location>
        <begin position="366"/>
        <end position="380"/>
    </location>
</feature>
<dbReference type="Gene3D" id="3.30.200.20">
    <property type="entry name" value="Phosphorylase Kinase, domain 1"/>
    <property type="match status" value="1"/>
</dbReference>
<evidence type="ECO:0000259" key="9">
    <source>
        <dbReference type="PROSITE" id="PS50011"/>
    </source>
</evidence>
<feature type="region of interest" description="Disordered" evidence="8">
    <location>
        <begin position="409"/>
        <end position="539"/>
    </location>
</feature>
<feature type="region of interest" description="Disordered" evidence="8">
    <location>
        <begin position="303"/>
        <end position="382"/>
    </location>
</feature>
<dbReference type="PROSITE" id="PS50011">
    <property type="entry name" value="PROTEIN_KINASE_DOM"/>
    <property type="match status" value="1"/>
</dbReference>
<feature type="compositionally biased region" description="Low complexity" evidence="8">
    <location>
        <begin position="449"/>
        <end position="465"/>
    </location>
</feature>
<dbReference type="Pfam" id="PF00069">
    <property type="entry name" value="Pkinase"/>
    <property type="match status" value="1"/>
</dbReference>
<feature type="region of interest" description="Disordered" evidence="8">
    <location>
        <begin position="780"/>
        <end position="853"/>
    </location>
</feature>
<keyword evidence="10" id="KW-1185">Reference proteome</keyword>
<evidence type="ECO:0000256" key="7">
    <source>
        <dbReference type="PROSITE-ProRule" id="PRU10141"/>
    </source>
</evidence>
<keyword evidence="6 7" id="KW-0067">ATP-binding</keyword>
<feature type="region of interest" description="Disordered" evidence="8">
    <location>
        <begin position="552"/>
        <end position="750"/>
    </location>
</feature>
<keyword evidence="4 7" id="KW-0547">Nucleotide-binding</keyword>
<dbReference type="InterPro" id="IPR008271">
    <property type="entry name" value="Ser/Thr_kinase_AS"/>
</dbReference>
<feature type="compositionally biased region" description="Basic and acidic residues" evidence="8">
    <location>
        <begin position="842"/>
        <end position="853"/>
    </location>
</feature>
<dbReference type="InterPro" id="IPR017441">
    <property type="entry name" value="Protein_kinase_ATP_BS"/>
</dbReference>
<keyword evidence="5" id="KW-0418">Kinase</keyword>
<dbReference type="InterPro" id="IPR000719">
    <property type="entry name" value="Prot_kinase_dom"/>
</dbReference>
<dbReference type="PANTHER" id="PTHR24056:SF547">
    <property type="entry name" value="CYCLIN DEPENDENT KINASE LIKE 5 LONG"/>
    <property type="match status" value="1"/>
</dbReference>
<feature type="compositionally biased region" description="Low complexity" evidence="8">
    <location>
        <begin position="629"/>
        <end position="647"/>
    </location>
</feature>
<evidence type="ECO:0000256" key="3">
    <source>
        <dbReference type="ARBA" id="ARBA00022679"/>
    </source>
</evidence>
<evidence type="ECO:0000313" key="11">
    <source>
        <dbReference type="RefSeq" id="XP_045555465.1"/>
    </source>
</evidence>
<feature type="region of interest" description="Disordered" evidence="8">
    <location>
        <begin position="927"/>
        <end position="1166"/>
    </location>
</feature>
<evidence type="ECO:0000256" key="1">
    <source>
        <dbReference type="ARBA" id="ARBA00006485"/>
    </source>
</evidence>
<feature type="compositionally biased region" description="Gly residues" evidence="8">
    <location>
        <begin position="686"/>
        <end position="695"/>
    </location>
</feature>
<feature type="compositionally biased region" description="Basic and acidic residues" evidence="8">
    <location>
        <begin position="1042"/>
        <end position="1078"/>
    </location>
</feature>
<evidence type="ECO:0000313" key="10">
    <source>
        <dbReference type="Proteomes" id="UP001652741"/>
    </source>
</evidence>
<evidence type="ECO:0000256" key="8">
    <source>
        <dbReference type="SAM" id="MobiDB-lite"/>
    </source>
</evidence>
<dbReference type="PROSITE" id="PS00107">
    <property type="entry name" value="PROTEIN_KINASE_ATP"/>
    <property type="match status" value="1"/>
</dbReference>
<dbReference type="PANTHER" id="PTHR24056">
    <property type="entry name" value="CELL DIVISION PROTEIN KINASE"/>
    <property type="match status" value="1"/>
</dbReference>
<organism evidence="10 11">
    <name type="scientific">Salmo salar</name>
    <name type="common">Atlantic salmon</name>
    <dbReference type="NCBI Taxonomy" id="8030"/>
    <lineage>
        <taxon>Eukaryota</taxon>
        <taxon>Metazoa</taxon>
        <taxon>Chordata</taxon>
        <taxon>Craniata</taxon>
        <taxon>Vertebrata</taxon>
        <taxon>Euteleostomi</taxon>
        <taxon>Actinopterygii</taxon>
        <taxon>Neopterygii</taxon>
        <taxon>Teleostei</taxon>
        <taxon>Protacanthopterygii</taxon>
        <taxon>Salmoniformes</taxon>
        <taxon>Salmonidae</taxon>
        <taxon>Salmoninae</taxon>
        <taxon>Salmo</taxon>
    </lineage>
</organism>
<feature type="region of interest" description="Disordered" evidence="8">
    <location>
        <begin position="869"/>
        <end position="909"/>
    </location>
</feature>
<feature type="compositionally biased region" description="Polar residues" evidence="8">
    <location>
        <begin position="974"/>
        <end position="986"/>
    </location>
</feature>
<name>A0ABM3D9I7_SALSA</name>
<dbReference type="PROSITE" id="PS00108">
    <property type="entry name" value="PROTEIN_KINASE_ST"/>
    <property type="match status" value="1"/>
</dbReference>
<feature type="compositionally biased region" description="Polar residues" evidence="8">
    <location>
        <begin position="996"/>
        <end position="1008"/>
    </location>
</feature>
<feature type="compositionally biased region" description="Polar residues" evidence="8">
    <location>
        <begin position="651"/>
        <end position="664"/>
    </location>
</feature>
<feature type="compositionally biased region" description="Low complexity" evidence="8">
    <location>
        <begin position="492"/>
        <end position="506"/>
    </location>
</feature>
<dbReference type="InterPro" id="IPR011009">
    <property type="entry name" value="Kinase-like_dom_sf"/>
</dbReference>
<protein>
    <submittedName>
        <fullName evidence="11">Cyclin-dependent kinase-like 5 isoform X1</fullName>
    </submittedName>
</protein>
<feature type="compositionally biased region" description="Polar residues" evidence="8">
    <location>
        <begin position="1196"/>
        <end position="1207"/>
    </location>
</feature>
<comment type="similarity">
    <text evidence="1">Belongs to the protein kinase superfamily. CMGC Ser/Thr protein kinase family. CDC2/CDKX subfamily.</text>
</comment>
<keyword evidence="3" id="KW-0808">Transferase</keyword>
<accession>A0ABM3D9I7</accession>
<dbReference type="SUPFAM" id="SSF56112">
    <property type="entry name" value="Protein kinase-like (PK-like)"/>
    <property type="match status" value="1"/>
</dbReference>
<gene>
    <name evidence="11" type="primary">LOC106600438</name>
</gene>
<feature type="compositionally biased region" description="Basic residues" evidence="8">
    <location>
        <begin position="722"/>
        <end position="739"/>
    </location>
</feature>
<sequence length="1217" mass="134337">MKTTDIGDVMNKFEVLGIVGEGAYGVVLKCRHKETNELVAIKKFKDSEENEEVKETTLRELKMLRTLKQENIVELKEAFRRRGKLYLVFEYVERNMLELLEELPNGAPPDKARNYIYQLIKAIHWCHKNEIVHRDIKPENLLISSEDVLKLCDFGFARNLSEGSDANYTEYVATRWYRSPELLLGAPYGKAVDMWSVGCILGELSDGQPLFPGESEIDQLFTIQKVLGPLPAEQMKLFYNNPRFHGLRFPSVNHPTTLERRYLAILSGLMLDLMKNLLLLVPSDRYLTEQSLNHPAFQPLRLLEQPAPAPPSPNPPRSSKRKPHIHMENTVPTRSHGSKSSGHRHSNSKECSSLPRHGDLHLGNDSFLNGNKPVSSSLSPTLHPKAYMTQTLNRSITCSKDLVNNNMPHLLSPKDTKGTTQFDFNLVGVGPPGAKAPDQQGPGAMYVKSTSRSQQQQQVGQGRHSSFLEGKTNTMEKQHGRHGGHNIDSTHSSSKSSSSYLSLSKSHNALSNNAKSVGGNLGDGVRSMHPDDPTATPGISARFFPASCLDLNLNAPPGSPQVPRHSERHSSGHAPPGSPQVPRHSERHSSGHAPPGSPQAPRHSERHSSGHAPPGSPQAPRHSERHSSGHTSSHTGHSSGHSPSSRGNNPRLESSTLDSSCRRASSSRHKAPEEALASGPELLDPGGEGDVGGNHGAHTLASPHESYPYGLGYTSPFSSQQRPHRHSMYVRRSERHRSHGGGGGGGSEGGLMVGQGLPTRASSLQMLSPQLQHRTLTRHPVGHSVGSSREDCTEDTTRSEPSTKEVVTSHPRPQIKDSTRDNPASFHSQRPAKNEVPVGMYHEPHPEDPVSSKENRMIFSDSMPRRVGSFYRVPSPRPDNSSSFHDGGAQRESRGPPVPGDPGVMNNHSKRQTAFDWSTAEAMVMNQPEPAKEKEKQGFFRSMKKKKKKPTNSTDRVDDGRNPSIKKGLFPLFNSKNSLKHNSSQKVLPVVPSPMLQHQSTAPYSTSPVPGDGQDNLFIQKGAKSSSSSSSHHGSRRKNRERSRDKDREREQSRDRDRERERERERGRQRERVSDWPQEKQNQPLKSLRRLLHLSPSSSSSQPPPPSDLRFQHLPNPPTSSSKDGVFSDGRGDGRSHQGHPSSSSSSSGQSKSHRKQSYPLPGQIQGQIESNWHAAALARAEGAQPYPDQMVANGPTFTRPSRSRMPNLNDLKETAL</sequence>
<dbReference type="RefSeq" id="XP_045555465.1">
    <property type="nucleotide sequence ID" value="XM_045699509.1"/>
</dbReference>
<reference evidence="11" key="1">
    <citation type="submission" date="2025-08" db="UniProtKB">
        <authorList>
            <consortium name="RefSeq"/>
        </authorList>
    </citation>
    <scope>IDENTIFICATION</scope>
</reference>
<feature type="compositionally biased region" description="Gly residues" evidence="8">
    <location>
        <begin position="740"/>
        <end position="750"/>
    </location>
</feature>
<evidence type="ECO:0000256" key="4">
    <source>
        <dbReference type="ARBA" id="ARBA00022741"/>
    </source>
</evidence>
<feature type="compositionally biased region" description="Pro residues" evidence="8">
    <location>
        <begin position="307"/>
        <end position="316"/>
    </location>
</feature>
<dbReference type="Proteomes" id="UP001652741">
    <property type="component" value="Chromosome ssa17"/>
</dbReference>
<feature type="domain" description="Protein kinase" evidence="9">
    <location>
        <begin position="13"/>
        <end position="297"/>
    </location>
</feature>
<feature type="binding site" evidence="7">
    <location>
        <position position="43"/>
    </location>
    <ligand>
        <name>ATP</name>
        <dbReference type="ChEBI" id="CHEBI:30616"/>
    </ligand>
</feature>
<dbReference type="SMART" id="SM00220">
    <property type="entry name" value="S_TKc"/>
    <property type="match status" value="1"/>
</dbReference>
<feature type="compositionally biased region" description="Low complexity" evidence="8">
    <location>
        <begin position="1139"/>
        <end position="1151"/>
    </location>
</feature>
<feature type="region of interest" description="Disordered" evidence="8">
    <location>
        <begin position="1184"/>
        <end position="1217"/>
    </location>
</feature>
<evidence type="ECO:0000256" key="2">
    <source>
        <dbReference type="ARBA" id="ARBA00022527"/>
    </source>
</evidence>